<gene>
    <name evidence="1" type="ORF">ACTOB_005208</name>
</gene>
<accession>A0ABY8W604</accession>
<sequence length="254" mass="27110">MNSLVILLDLDGTLVERGRPVPGAAHAIMELRRAGHTVRVFTNTDSRGEAALVKQIRRMGIPVALGEVFTPVVAALRVLTLASRVLVLADRAVRDEFPAQSDNSRPTHVIVGDCRQTLSYPVLDAAFRAVRDGAELLALQGGRYFRAADGDHLDTGAIVAAIEYATGSKARLLGKPSPDFLRLAAGDVPADRLWVVGDDRTTDILMAHRGGATSVQVRTGKYLDQQAAEGLAEPTHVIDSIAGLPALVEAQAIR</sequence>
<keyword evidence="2" id="KW-1185">Reference proteome</keyword>
<organism evidence="1 2">
    <name type="scientific">Actinoplanes oblitus</name>
    <dbReference type="NCBI Taxonomy" id="3040509"/>
    <lineage>
        <taxon>Bacteria</taxon>
        <taxon>Bacillati</taxon>
        <taxon>Actinomycetota</taxon>
        <taxon>Actinomycetes</taxon>
        <taxon>Micromonosporales</taxon>
        <taxon>Micromonosporaceae</taxon>
        <taxon>Actinoplanes</taxon>
    </lineage>
</organism>
<dbReference type="Pfam" id="PF13344">
    <property type="entry name" value="Hydrolase_6"/>
    <property type="match status" value="1"/>
</dbReference>
<reference evidence="1 2" key="1">
    <citation type="submission" date="2023-06" db="EMBL/GenBank/DDBJ databases">
        <authorList>
            <person name="Yushchuk O."/>
            <person name="Binda E."/>
            <person name="Ruckert-Reed C."/>
            <person name="Fedorenko V."/>
            <person name="Kalinowski J."/>
            <person name="Marinelli F."/>
        </authorList>
    </citation>
    <scope>NUCLEOTIDE SEQUENCE [LARGE SCALE GENOMIC DNA]</scope>
    <source>
        <strain evidence="1 2">NRRL 3884</strain>
    </source>
</reference>
<dbReference type="PANTHER" id="PTHR19288">
    <property type="entry name" value="4-NITROPHENYLPHOSPHATASE-RELATED"/>
    <property type="match status" value="1"/>
</dbReference>
<name>A0ABY8W604_9ACTN</name>
<dbReference type="InterPro" id="IPR036412">
    <property type="entry name" value="HAD-like_sf"/>
</dbReference>
<dbReference type="Pfam" id="PF13242">
    <property type="entry name" value="Hydrolase_like"/>
    <property type="match status" value="1"/>
</dbReference>
<dbReference type="PANTHER" id="PTHR19288:SF46">
    <property type="entry name" value="HALOACID DEHALOGENASE-LIKE HYDROLASE DOMAIN-CONTAINING PROTEIN 2"/>
    <property type="match status" value="1"/>
</dbReference>
<evidence type="ECO:0000313" key="1">
    <source>
        <dbReference type="EMBL" id="WIM93235.1"/>
    </source>
</evidence>
<dbReference type="InterPro" id="IPR023214">
    <property type="entry name" value="HAD_sf"/>
</dbReference>
<dbReference type="Proteomes" id="UP001240150">
    <property type="component" value="Chromosome"/>
</dbReference>
<dbReference type="SUPFAM" id="SSF56784">
    <property type="entry name" value="HAD-like"/>
    <property type="match status" value="1"/>
</dbReference>
<dbReference type="Gene3D" id="3.40.50.1000">
    <property type="entry name" value="HAD superfamily/HAD-like"/>
    <property type="match status" value="2"/>
</dbReference>
<dbReference type="RefSeq" id="WP_284914443.1">
    <property type="nucleotide sequence ID" value="NZ_CP126980.1"/>
</dbReference>
<evidence type="ECO:0000313" key="2">
    <source>
        <dbReference type="Proteomes" id="UP001240150"/>
    </source>
</evidence>
<proteinExistence type="predicted"/>
<protein>
    <submittedName>
        <fullName evidence="1">HAD hydrolase-like protein</fullName>
    </submittedName>
</protein>
<dbReference type="InterPro" id="IPR006357">
    <property type="entry name" value="HAD-SF_hydro_IIA"/>
</dbReference>
<dbReference type="EMBL" id="CP126980">
    <property type="protein sequence ID" value="WIM93235.1"/>
    <property type="molecule type" value="Genomic_DNA"/>
</dbReference>